<name>A0AAQ3QXE7_9BACT</name>
<evidence type="ECO:0000256" key="2">
    <source>
        <dbReference type="ARBA" id="ARBA00006434"/>
    </source>
</evidence>
<dbReference type="AlphaFoldDB" id="A0AAQ3QXE7"/>
<keyword evidence="5 7" id="KW-0472">Membrane</keyword>
<keyword evidence="9" id="KW-1185">Reference proteome</keyword>
<reference evidence="8 9" key="1">
    <citation type="submission" date="2023-10" db="EMBL/GenBank/DDBJ databases">
        <title>Rubellicoccus peritrichatus gen. nov., sp. nov., isolated from an algae of coral reef tank.</title>
        <authorList>
            <person name="Luo J."/>
        </authorList>
    </citation>
    <scope>NUCLEOTIDE SEQUENCE [LARGE SCALE GENOMIC DNA]</scope>
    <source>
        <strain evidence="8 9">CR14</strain>
    </source>
</reference>
<feature type="transmembrane region" description="Helical" evidence="7">
    <location>
        <begin position="374"/>
        <end position="394"/>
    </location>
</feature>
<keyword evidence="3 7" id="KW-0812">Transmembrane</keyword>
<accession>A0AAQ3QXE7</accession>
<organism evidence="8 9">
    <name type="scientific">Rubellicoccus peritrichatus</name>
    <dbReference type="NCBI Taxonomy" id="3080537"/>
    <lineage>
        <taxon>Bacteria</taxon>
        <taxon>Pseudomonadati</taxon>
        <taxon>Verrucomicrobiota</taxon>
        <taxon>Opitutia</taxon>
        <taxon>Puniceicoccales</taxon>
        <taxon>Cerasicoccaceae</taxon>
        <taxon>Rubellicoccus</taxon>
    </lineage>
</organism>
<feature type="transmembrane region" description="Helical" evidence="7">
    <location>
        <begin position="430"/>
        <end position="448"/>
    </location>
</feature>
<sequence>MILLDYIVLVCVLLFVLCIGLLFAKRGGADSDSFMLSGRDLPWWLSGMSLSANDFNADTPIHNSRRARELGIPGTWLYWRIPFGQCLTAIFTKWARRSGIKTPVELMQLRYGGKIGRAIRIWKVFYSTLFQGTFALAVGLLAFRKLAQVLLDYPETVSAFGIAWNMDVVIMVGAVVVAMSYSITAGLWGVVATDFVEFMIALGCSWVLTMFVLNEVGGGAVLYENLIQSAETTGVNFLDWTPTLTLAVFIFLFIQPLGIAGEGCINIRCLAARDERHGMLAQIWQPFSNLVLRSWPWWIAGMASIYLVTDIADPELAYPEMIQRFMPIGLKGLMVAGFFCAFISTIDTILHTSSAVVLNDFYRPYVKPDASERHYVMVLRLAIVIFAALGIYLATQMESVLGVLFFTWKVGGAMAMMAGLRWIWWRVSGWSELFVVVFSLPITVLIEFDNQICNWMGFKQSPTDIIEGWFGVMAGSNAMEGKWAIEYILGLVVIMGIAVLLMYIAPKDNTDHIVQFYKKARPLGLWGPIQKIAGVGPVDSYKVDLGVYLSSSFGIMLATLSVGMFFFQQWTIGFLLLIGSAVLFYCLLKLIPKSVHTELD</sequence>
<evidence type="ECO:0000256" key="1">
    <source>
        <dbReference type="ARBA" id="ARBA00004141"/>
    </source>
</evidence>
<dbReference type="PROSITE" id="PS50283">
    <property type="entry name" value="NA_SOLUT_SYMP_3"/>
    <property type="match status" value="1"/>
</dbReference>
<feature type="transmembrane region" description="Helical" evidence="7">
    <location>
        <begin position="6"/>
        <end position="24"/>
    </location>
</feature>
<gene>
    <name evidence="8" type="ORF">RZN69_10960</name>
</gene>
<evidence type="ECO:0000256" key="3">
    <source>
        <dbReference type="ARBA" id="ARBA00022692"/>
    </source>
</evidence>
<dbReference type="GO" id="GO:0005412">
    <property type="term" value="F:D-glucose:sodium symporter activity"/>
    <property type="evidence" value="ECO:0007669"/>
    <property type="project" value="TreeGrafter"/>
</dbReference>
<feature type="transmembrane region" description="Helical" evidence="7">
    <location>
        <begin position="574"/>
        <end position="591"/>
    </location>
</feature>
<feature type="transmembrane region" description="Helical" evidence="7">
    <location>
        <begin position="545"/>
        <end position="567"/>
    </location>
</feature>
<dbReference type="Gene3D" id="1.20.1730.10">
    <property type="entry name" value="Sodium/glucose cotransporter"/>
    <property type="match status" value="1"/>
</dbReference>
<feature type="transmembrane region" description="Helical" evidence="7">
    <location>
        <begin position="195"/>
        <end position="213"/>
    </location>
</feature>
<dbReference type="InterPro" id="IPR038377">
    <property type="entry name" value="Na/Glc_symporter_sf"/>
</dbReference>
<evidence type="ECO:0000313" key="9">
    <source>
        <dbReference type="Proteomes" id="UP001304300"/>
    </source>
</evidence>
<feature type="transmembrane region" description="Helical" evidence="7">
    <location>
        <begin position="333"/>
        <end position="354"/>
    </location>
</feature>
<feature type="transmembrane region" description="Helical" evidence="7">
    <location>
        <begin position="401"/>
        <end position="424"/>
    </location>
</feature>
<feature type="transmembrane region" description="Helical" evidence="7">
    <location>
        <begin position="124"/>
        <end position="143"/>
    </location>
</feature>
<evidence type="ECO:0000256" key="6">
    <source>
        <dbReference type="RuleBase" id="RU362091"/>
    </source>
</evidence>
<dbReference type="GO" id="GO:0005886">
    <property type="term" value="C:plasma membrane"/>
    <property type="evidence" value="ECO:0007669"/>
    <property type="project" value="TreeGrafter"/>
</dbReference>
<evidence type="ECO:0000256" key="4">
    <source>
        <dbReference type="ARBA" id="ARBA00022989"/>
    </source>
</evidence>
<evidence type="ECO:0000256" key="5">
    <source>
        <dbReference type="ARBA" id="ARBA00023136"/>
    </source>
</evidence>
<protein>
    <recommendedName>
        <fullName evidence="10">Na+:solute symporter</fullName>
    </recommendedName>
</protein>
<comment type="subcellular location">
    <subcellularLocation>
        <location evidence="1">Membrane</location>
        <topology evidence="1">Multi-pass membrane protein</topology>
    </subcellularLocation>
</comment>
<dbReference type="PANTHER" id="PTHR11819">
    <property type="entry name" value="SOLUTE CARRIER FAMILY 5"/>
    <property type="match status" value="1"/>
</dbReference>
<evidence type="ECO:0000256" key="7">
    <source>
        <dbReference type="SAM" id="Phobius"/>
    </source>
</evidence>
<dbReference type="KEGG" id="puo:RZN69_10960"/>
<feature type="transmembrane region" description="Helical" evidence="7">
    <location>
        <begin position="483"/>
        <end position="505"/>
    </location>
</feature>
<comment type="similarity">
    <text evidence="2 6">Belongs to the sodium:solute symporter (SSF) (TC 2.A.21) family.</text>
</comment>
<feature type="transmembrane region" description="Helical" evidence="7">
    <location>
        <begin position="163"/>
        <end position="183"/>
    </location>
</feature>
<dbReference type="RefSeq" id="WP_317836172.1">
    <property type="nucleotide sequence ID" value="NZ_CP136920.1"/>
</dbReference>
<dbReference type="EMBL" id="CP136920">
    <property type="protein sequence ID" value="WOO43608.1"/>
    <property type="molecule type" value="Genomic_DNA"/>
</dbReference>
<evidence type="ECO:0000313" key="8">
    <source>
        <dbReference type="EMBL" id="WOO43608.1"/>
    </source>
</evidence>
<proteinExistence type="inferred from homology"/>
<dbReference type="Pfam" id="PF00474">
    <property type="entry name" value="SSF"/>
    <property type="match status" value="1"/>
</dbReference>
<evidence type="ECO:0008006" key="10">
    <source>
        <dbReference type="Google" id="ProtNLM"/>
    </source>
</evidence>
<dbReference type="InterPro" id="IPR001734">
    <property type="entry name" value="Na/solute_symporter"/>
</dbReference>
<dbReference type="Proteomes" id="UP001304300">
    <property type="component" value="Chromosome"/>
</dbReference>
<keyword evidence="4 7" id="KW-1133">Transmembrane helix</keyword>